<feature type="domain" description="Histidine kinase" evidence="3">
    <location>
        <begin position="140"/>
        <end position="306"/>
    </location>
</feature>
<keyword evidence="5" id="KW-1185">Reference proteome</keyword>
<evidence type="ECO:0000256" key="1">
    <source>
        <dbReference type="ARBA" id="ARBA00000085"/>
    </source>
</evidence>
<organism evidence="4 5">
    <name type="scientific">Bacterioplanoides pacificum</name>
    <dbReference type="NCBI Taxonomy" id="1171596"/>
    <lineage>
        <taxon>Bacteria</taxon>
        <taxon>Pseudomonadati</taxon>
        <taxon>Pseudomonadota</taxon>
        <taxon>Gammaproteobacteria</taxon>
        <taxon>Oceanospirillales</taxon>
        <taxon>Oceanospirillaceae</taxon>
        <taxon>Bacterioplanoides</taxon>
    </lineage>
</organism>
<name>A0ABV7VRK5_9GAMM</name>
<dbReference type="PANTHER" id="PTHR43065">
    <property type="entry name" value="SENSOR HISTIDINE KINASE"/>
    <property type="match status" value="1"/>
</dbReference>
<comment type="caution">
    <text evidence="4">The sequence shown here is derived from an EMBL/GenBank/DDBJ whole genome shotgun (WGS) entry which is preliminary data.</text>
</comment>
<dbReference type="PRINTS" id="PR00344">
    <property type="entry name" value="BCTRLSENSOR"/>
</dbReference>
<dbReference type="Gene3D" id="3.30.565.10">
    <property type="entry name" value="Histidine kinase-like ATPase, C-terminal domain"/>
    <property type="match status" value="1"/>
</dbReference>
<dbReference type="Proteomes" id="UP001595722">
    <property type="component" value="Unassembled WGS sequence"/>
</dbReference>
<gene>
    <name evidence="4" type="ORF">ACFOMG_08235</name>
</gene>
<dbReference type="SUPFAM" id="SSF55874">
    <property type="entry name" value="ATPase domain of HSP90 chaperone/DNA topoisomerase II/histidine kinase"/>
    <property type="match status" value="1"/>
</dbReference>
<protein>
    <recommendedName>
        <fullName evidence="2">histidine kinase</fullName>
        <ecNumber evidence="2">2.7.13.3</ecNumber>
    </recommendedName>
</protein>
<comment type="catalytic activity">
    <reaction evidence="1">
        <text>ATP + protein L-histidine = ADP + protein N-phospho-L-histidine.</text>
        <dbReference type="EC" id="2.7.13.3"/>
    </reaction>
</comment>
<dbReference type="GO" id="GO:0016301">
    <property type="term" value="F:kinase activity"/>
    <property type="evidence" value="ECO:0007669"/>
    <property type="project" value="UniProtKB-KW"/>
</dbReference>
<keyword evidence="4" id="KW-0418">Kinase</keyword>
<reference evidence="5" key="1">
    <citation type="journal article" date="2019" name="Int. J. Syst. Evol. Microbiol.">
        <title>The Global Catalogue of Microorganisms (GCM) 10K type strain sequencing project: providing services to taxonomists for standard genome sequencing and annotation.</title>
        <authorList>
            <consortium name="The Broad Institute Genomics Platform"/>
            <consortium name="The Broad Institute Genome Sequencing Center for Infectious Disease"/>
            <person name="Wu L."/>
            <person name="Ma J."/>
        </authorList>
    </citation>
    <scope>NUCLEOTIDE SEQUENCE [LARGE SCALE GENOMIC DNA]</scope>
    <source>
        <strain evidence="5">KCTC 42424</strain>
    </source>
</reference>
<dbReference type="InterPro" id="IPR004358">
    <property type="entry name" value="Sig_transdc_His_kin-like_C"/>
</dbReference>
<dbReference type="PANTHER" id="PTHR43065:SF42">
    <property type="entry name" value="TWO-COMPONENT SENSOR PPRA"/>
    <property type="match status" value="1"/>
</dbReference>
<evidence type="ECO:0000259" key="3">
    <source>
        <dbReference type="PROSITE" id="PS50109"/>
    </source>
</evidence>
<evidence type="ECO:0000256" key="2">
    <source>
        <dbReference type="ARBA" id="ARBA00012438"/>
    </source>
</evidence>
<dbReference type="InterPro" id="IPR036890">
    <property type="entry name" value="HATPase_C_sf"/>
</dbReference>
<evidence type="ECO:0000313" key="4">
    <source>
        <dbReference type="EMBL" id="MFC3680094.1"/>
    </source>
</evidence>
<keyword evidence="4" id="KW-0808">Transferase</keyword>
<dbReference type="EMBL" id="JBHRYB010000005">
    <property type="protein sequence ID" value="MFC3680094.1"/>
    <property type="molecule type" value="Genomic_DNA"/>
</dbReference>
<dbReference type="InterPro" id="IPR005467">
    <property type="entry name" value="His_kinase_dom"/>
</dbReference>
<proteinExistence type="predicted"/>
<accession>A0ABV7VRK5</accession>
<sequence>MTAKQAPVLLVYDKRLETPALAAVSALGVANTGYGADFARQLKRQRGLRVVMFVAADLHQPQLLEALALLRQRYRSALPACLCFCGETLYQQFMAVLQSGSTQEREQLQQQLLMQQQEADLDFILDDVFALVADSREGLERVCDIVKNLRAFARKDDIEMAPVNVCQILTATLKLVKHQLNAGIEVVNHVDAGAQVSGSAGMLGQVFLNLIQNAIHVMADGGQLEIASSTAGQRLLLSFSDHGSGMPADVVTRIFDPFFTTKEVGKGTGPGLSTVYGIVKKHQGDIQVSSEPGVGTRFELSLPLCP</sequence>
<dbReference type="RefSeq" id="WP_376865936.1">
    <property type="nucleotide sequence ID" value="NZ_JBHRYB010000005.1"/>
</dbReference>
<dbReference type="SMART" id="SM00387">
    <property type="entry name" value="HATPase_c"/>
    <property type="match status" value="1"/>
</dbReference>
<dbReference type="PROSITE" id="PS50109">
    <property type="entry name" value="HIS_KIN"/>
    <property type="match status" value="1"/>
</dbReference>
<dbReference type="Pfam" id="PF02518">
    <property type="entry name" value="HATPase_c"/>
    <property type="match status" value="1"/>
</dbReference>
<dbReference type="InterPro" id="IPR003594">
    <property type="entry name" value="HATPase_dom"/>
</dbReference>
<dbReference type="EC" id="2.7.13.3" evidence="2"/>
<evidence type="ECO:0000313" key="5">
    <source>
        <dbReference type="Proteomes" id="UP001595722"/>
    </source>
</evidence>